<name>A0ABD3GYL8_9MARC</name>
<evidence type="ECO:0000313" key="2">
    <source>
        <dbReference type="EMBL" id="KAL3684347.1"/>
    </source>
</evidence>
<comment type="caution">
    <text evidence="2">The sequence shown here is derived from an EMBL/GenBank/DDBJ whole genome shotgun (WGS) entry which is preliminary data.</text>
</comment>
<dbReference type="AlphaFoldDB" id="A0ABD3GYL8"/>
<dbReference type="EMBL" id="JBJQOH010000006">
    <property type="protein sequence ID" value="KAL3684347.1"/>
    <property type="molecule type" value="Genomic_DNA"/>
</dbReference>
<accession>A0ABD3GYL8</accession>
<dbReference type="Proteomes" id="UP001633002">
    <property type="component" value="Unassembled WGS sequence"/>
</dbReference>
<keyword evidence="1" id="KW-0472">Membrane</keyword>
<dbReference type="PANTHER" id="PTHR35124">
    <property type="entry name" value="CYTOCHROME P450 FAMILY PROTEIN"/>
    <property type="match status" value="1"/>
</dbReference>
<keyword evidence="1" id="KW-0812">Transmembrane</keyword>
<reference evidence="2 3" key="1">
    <citation type="submission" date="2024-09" db="EMBL/GenBank/DDBJ databases">
        <title>Chromosome-scale assembly of Riccia sorocarpa.</title>
        <authorList>
            <person name="Paukszto L."/>
        </authorList>
    </citation>
    <scope>NUCLEOTIDE SEQUENCE [LARGE SCALE GENOMIC DNA]</scope>
    <source>
        <strain evidence="2">LP-2024</strain>
        <tissue evidence="2">Aerial parts of the thallus</tissue>
    </source>
</reference>
<organism evidence="2 3">
    <name type="scientific">Riccia sorocarpa</name>
    <dbReference type="NCBI Taxonomy" id="122646"/>
    <lineage>
        <taxon>Eukaryota</taxon>
        <taxon>Viridiplantae</taxon>
        <taxon>Streptophyta</taxon>
        <taxon>Embryophyta</taxon>
        <taxon>Marchantiophyta</taxon>
        <taxon>Marchantiopsida</taxon>
        <taxon>Marchantiidae</taxon>
        <taxon>Marchantiales</taxon>
        <taxon>Ricciaceae</taxon>
        <taxon>Riccia</taxon>
    </lineage>
</organism>
<keyword evidence="1" id="KW-1133">Transmembrane helix</keyword>
<proteinExistence type="predicted"/>
<keyword evidence="3" id="KW-1185">Reference proteome</keyword>
<evidence type="ECO:0000256" key="1">
    <source>
        <dbReference type="SAM" id="Phobius"/>
    </source>
</evidence>
<feature type="transmembrane region" description="Helical" evidence="1">
    <location>
        <begin position="20"/>
        <end position="38"/>
    </location>
</feature>
<gene>
    <name evidence="2" type="ORF">R1sor_002369</name>
</gene>
<sequence>METQQVEQRGMRLGRISCQLWLLIITVSIFSASMYIVFESKLNSDACLLRRLLDKGLPTEQLSDLAPQTDKEDALFTPSPPAIKPKQMMEMVTLSKASVLRQYLENGSTACHLVATARGHVFGLPITSEGDITLSTDEDHDFLIVSYAENGKRRCSGGDYYEVDISGPRWKHRPPVQDLGNGSYLVRLRVHNQFEDVYQLKIILLFSNLHGLNQNPDRWAIYNTMKDKDPTFLATVHFRDDPALKHPDQKPSHAELPLCTTSDFGRSSWRGRWTRTKINESCTADNRGRFKCFPADEDCGTNWCKGHLGRLESTGWVYSSHCSFRIFNQHDAWSCLRDKWIYFWGDSNHQDSSRNLLNFFLGYDFPRGYLPRSYDRNFSNPENPNNSLRITTLFNGHDDDRLNYKGLMSLRNDSYRERIRSSFVTGGKTPDFVILNSGLHDCHFWWNFTQYVEAAEYASTFWYSTWSEVDENVERRPKVVYRTTVTPSGPTRARVINPQKVEAMNAVMVDSFLSKFGAENLKVVDAFDMSFPFHFDELYSDGQHYGRMPDFYYWIKGGHHYFVDLMLINIHLNIMCPLES</sequence>
<evidence type="ECO:0000313" key="3">
    <source>
        <dbReference type="Proteomes" id="UP001633002"/>
    </source>
</evidence>
<dbReference type="PANTHER" id="PTHR35124:SF4">
    <property type="entry name" value="CALCINEURIN-LIKE PHOSPHOESTERASE DOMAIN-CONTAINING PROTEIN"/>
    <property type="match status" value="1"/>
</dbReference>
<protein>
    <submittedName>
        <fullName evidence="2">Uncharacterized protein</fullName>
    </submittedName>
</protein>